<feature type="non-terminal residue" evidence="1">
    <location>
        <position position="1"/>
    </location>
</feature>
<protein>
    <submittedName>
        <fullName evidence="1">9198_t:CDS:1</fullName>
    </submittedName>
</protein>
<dbReference type="Proteomes" id="UP000789525">
    <property type="component" value="Unassembled WGS sequence"/>
</dbReference>
<keyword evidence="2" id="KW-1185">Reference proteome</keyword>
<reference evidence="1" key="1">
    <citation type="submission" date="2021-06" db="EMBL/GenBank/DDBJ databases">
        <authorList>
            <person name="Kallberg Y."/>
            <person name="Tangrot J."/>
            <person name="Rosling A."/>
        </authorList>
    </citation>
    <scope>NUCLEOTIDE SEQUENCE</scope>
    <source>
        <strain evidence="1">CL356</strain>
    </source>
</reference>
<evidence type="ECO:0000313" key="1">
    <source>
        <dbReference type="EMBL" id="CAG8491843.1"/>
    </source>
</evidence>
<comment type="caution">
    <text evidence="1">The sequence shown here is derived from an EMBL/GenBank/DDBJ whole genome shotgun (WGS) entry which is preliminary data.</text>
</comment>
<dbReference type="EMBL" id="CAJVPT010003107">
    <property type="protein sequence ID" value="CAG8491843.1"/>
    <property type="molecule type" value="Genomic_DNA"/>
</dbReference>
<sequence>RLAPREKYQMSTGTADSQALFSFEVLPASDSAEPSVSSVTNDLNILIKNKWITAVSQNNYSLMLDETYGFRETELPWETYKLQLIAAGAILAILILIFVQVQIKYYDVAKLEILNAPFSLKAEYLIFWSTISILFIEDIPQLTIQILYLTLAIEYDIVSLLTLASCIITILQTMLMALYRTIRSRKQICIIEKLGEDEKSLDTRSHPSDESTQTASNSKLGKTSINKFGHAMMTVECESDTYVPEHMSQSDGTTSRLLRRGGSCNDFLYHPCEVQGMIIQPRPKSWDDIVRNNGEFEDDETVVIKENESIKKVSVIENNEGAHNEQTGIVITVGSYGDAVIPEISENENPKLDT</sequence>
<evidence type="ECO:0000313" key="2">
    <source>
        <dbReference type="Proteomes" id="UP000789525"/>
    </source>
</evidence>
<gene>
    <name evidence="1" type="ORF">ACOLOM_LOCUS2412</name>
</gene>
<organism evidence="1 2">
    <name type="scientific">Acaulospora colombiana</name>
    <dbReference type="NCBI Taxonomy" id="27376"/>
    <lineage>
        <taxon>Eukaryota</taxon>
        <taxon>Fungi</taxon>
        <taxon>Fungi incertae sedis</taxon>
        <taxon>Mucoromycota</taxon>
        <taxon>Glomeromycotina</taxon>
        <taxon>Glomeromycetes</taxon>
        <taxon>Diversisporales</taxon>
        <taxon>Acaulosporaceae</taxon>
        <taxon>Acaulospora</taxon>
    </lineage>
</organism>
<proteinExistence type="predicted"/>
<name>A0ACA9KSW3_9GLOM</name>
<accession>A0ACA9KSW3</accession>